<keyword evidence="2" id="KW-1185">Reference proteome</keyword>
<dbReference type="EMBL" id="JANJQO010003008">
    <property type="protein sequence ID" value="KAJ2965385.1"/>
    <property type="molecule type" value="Genomic_DNA"/>
</dbReference>
<organism evidence="1 2">
    <name type="scientific">Zarea fungicola</name>
    <dbReference type="NCBI Taxonomy" id="93591"/>
    <lineage>
        <taxon>Eukaryota</taxon>
        <taxon>Fungi</taxon>
        <taxon>Dikarya</taxon>
        <taxon>Ascomycota</taxon>
        <taxon>Pezizomycotina</taxon>
        <taxon>Sordariomycetes</taxon>
        <taxon>Hypocreomycetidae</taxon>
        <taxon>Hypocreales</taxon>
        <taxon>Cordycipitaceae</taxon>
        <taxon>Zarea</taxon>
    </lineage>
</organism>
<dbReference type="Proteomes" id="UP001143910">
    <property type="component" value="Unassembled WGS sequence"/>
</dbReference>
<proteinExistence type="predicted"/>
<accession>A0ACC1MEN5</accession>
<gene>
    <name evidence="1" type="ORF">NQ176_g10645</name>
</gene>
<reference evidence="1" key="1">
    <citation type="submission" date="2022-08" db="EMBL/GenBank/DDBJ databases">
        <title>Genome Sequence of Lecanicillium fungicola.</title>
        <authorList>
            <person name="Buettner E."/>
        </authorList>
    </citation>
    <scope>NUCLEOTIDE SEQUENCE</scope>
    <source>
        <strain evidence="1">Babe33</strain>
    </source>
</reference>
<evidence type="ECO:0000313" key="1">
    <source>
        <dbReference type="EMBL" id="KAJ2965385.1"/>
    </source>
</evidence>
<sequence length="175" mass="19337">MRSSIISVALFISGTCALFRASVESVREEMRRPLDPGDMELYRGITSSGKTGVFYDRLWGVKTTEELIIAENYGTRMRPSDEGNAVYLFSPGRGLVASLNPSVVSNIERQVGSLNVADKTLEELKESYLSADVPKGDHEKLLNEVAEDFILWSSGSNGLELRRTEYCATDDAQCT</sequence>
<protein>
    <submittedName>
        <fullName evidence="1">Uncharacterized protein</fullName>
    </submittedName>
</protein>
<name>A0ACC1MEN5_9HYPO</name>
<comment type="caution">
    <text evidence="1">The sequence shown here is derived from an EMBL/GenBank/DDBJ whole genome shotgun (WGS) entry which is preliminary data.</text>
</comment>
<evidence type="ECO:0000313" key="2">
    <source>
        <dbReference type="Proteomes" id="UP001143910"/>
    </source>
</evidence>